<feature type="domain" description="LTD" evidence="4">
    <location>
        <begin position="17"/>
        <end position="140"/>
    </location>
</feature>
<dbReference type="Pfam" id="PF00932">
    <property type="entry name" value="LTD"/>
    <property type="match status" value="2"/>
</dbReference>
<dbReference type="InterPro" id="IPR035986">
    <property type="entry name" value="PKD_dom_sf"/>
</dbReference>
<dbReference type="SUPFAM" id="SSF49299">
    <property type="entry name" value="PKD domain"/>
    <property type="match status" value="1"/>
</dbReference>
<evidence type="ECO:0000313" key="6">
    <source>
        <dbReference type="Proteomes" id="UP000176650"/>
    </source>
</evidence>
<dbReference type="Pfam" id="PF18911">
    <property type="entry name" value="PKD_4"/>
    <property type="match status" value="1"/>
</dbReference>
<evidence type="ECO:0000256" key="1">
    <source>
        <dbReference type="SAM" id="MobiDB-lite"/>
    </source>
</evidence>
<evidence type="ECO:0008006" key="7">
    <source>
        <dbReference type="Google" id="ProtNLM"/>
    </source>
</evidence>
<dbReference type="InterPro" id="IPR001322">
    <property type="entry name" value="Lamin_tail_dom"/>
</dbReference>
<evidence type="ECO:0000256" key="2">
    <source>
        <dbReference type="SAM" id="Phobius"/>
    </source>
</evidence>
<comment type="caution">
    <text evidence="5">The sequence shown here is derived from an EMBL/GenBank/DDBJ whole genome shotgun (WGS) entry which is preliminary data.</text>
</comment>
<feature type="domain" description="PKD" evidence="3">
    <location>
        <begin position="230"/>
        <end position="285"/>
    </location>
</feature>
<dbReference type="InterPro" id="IPR013783">
    <property type="entry name" value="Ig-like_fold"/>
</dbReference>
<dbReference type="PROSITE" id="PS50093">
    <property type="entry name" value="PKD"/>
    <property type="match status" value="1"/>
</dbReference>
<keyword evidence="2" id="KW-0472">Membrane</keyword>
<evidence type="ECO:0000259" key="3">
    <source>
        <dbReference type="PROSITE" id="PS50093"/>
    </source>
</evidence>
<feature type="region of interest" description="Disordered" evidence="1">
    <location>
        <begin position="152"/>
        <end position="219"/>
    </location>
</feature>
<proteinExistence type="predicted"/>
<sequence>MQIIKIAFQTVFLWGIPLFVFSASPSDVVINEIAWIGTKANSADEWVELKNNTASEIDLAGFGIYKDGGSALMIALTKKIPGGGYYLIERTDDSAVANVAADDAGPFAGSGLGNSGEHLVLKDSAGNIIDSVNSAGGWPAGIASPDYKTMERDASGWHTNDGAVRNGADAKGNPIQGTPKAANSAGVSSPNQTQEQSATSTEPTLTVPQSSSTGAAASQLQADAGENIVGRAHDAIFFNGLGTGGTGGTLIFTWNFGDGAIEKKAGILHQYQFPGTYIATLTASDGTRQSDDQIEVRIFPDAIAISEFMPNPEEGGEEWIELSNSAGYSADISGWGLGTKKEKPSFLIPDNTFLAHDGFLVFPRNATQLAFGNAKGSLFLFYPNGQSAGEVAYENPRRGFSAASRNGTQFFWTKEQTPGMKNVFIGTTASRSGGAAAVVGEEKGASDGVSHNPAPFAVYEKQGGIKSFLGQPAFAAVISDATPLADTDSREKNMAASVLGAFSWVSFLAVLSVLAASWIGLRYVRKKKAVGRVW</sequence>
<dbReference type="Proteomes" id="UP000176650">
    <property type="component" value="Unassembled WGS sequence"/>
</dbReference>
<dbReference type="InterPro" id="IPR000601">
    <property type="entry name" value="PKD_dom"/>
</dbReference>
<feature type="transmembrane region" description="Helical" evidence="2">
    <location>
        <begin position="501"/>
        <end position="524"/>
    </location>
</feature>
<evidence type="ECO:0000259" key="4">
    <source>
        <dbReference type="PROSITE" id="PS51841"/>
    </source>
</evidence>
<dbReference type="Gene3D" id="2.60.40.10">
    <property type="entry name" value="Immunoglobulins"/>
    <property type="match status" value="1"/>
</dbReference>
<organism evidence="5 6">
    <name type="scientific">Candidatus Azambacteria bacterium RIFCSPLOWO2_01_FULL_46_25</name>
    <dbReference type="NCBI Taxonomy" id="1797298"/>
    <lineage>
        <taxon>Bacteria</taxon>
        <taxon>Candidatus Azamiibacteriota</taxon>
    </lineage>
</organism>
<gene>
    <name evidence="5" type="ORF">A2988_00255</name>
</gene>
<dbReference type="EMBL" id="MEYS01000002">
    <property type="protein sequence ID" value="OGD33912.1"/>
    <property type="molecule type" value="Genomic_DNA"/>
</dbReference>
<feature type="compositionally biased region" description="Polar residues" evidence="1">
    <location>
        <begin position="185"/>
        <end position="219"/>
    </location>
</feature>
<name>A0A1F5BTI0_9BACT</name>
<keyword evidence="2" id="KW-1133">Transmembrane helix</keyword>
<dbReference type="STRING" id="1797298.A2988_00255"/>
<dbReference type="SUPFAM" id="SSF74853">
    <property type="entry name" value="Lamin A/C globular tail domain"/>
    <property type="match status" value="1"/>
</dbReference>
<dbReference type="AlphaFoldDB" id="A0A1F5BTI0"/>
<dbReference type="InterPro" id="IPR022409">
    <property type="entry name" value="PKD/Chitinase_dom"/>
</dbReference>
<dbReference type="PROSITE" id="PS51841">
    <property type="entry name" value="LTD"/>
    <property type="match status" value="1"/>
</dbReference>
<dbReference type="SMART" id="SM00089">
    <property type="entry name" value="PKD"/>
    <property type="match status" value="1"/>
</dbReference>
<dbReference type="CDD" id="cd00146">
    <property type="entry name" value="PKD"/>
    <property type="match status" value="1"/>
</dbReference>
<accession>A0A1F5BTI0</accession>
<dbReference type="InterPro" id="IPR036415">
    <property type="entry name" value="Lamin_tail_dom_sf"/>
</dbReference>
<reference evidence="5 6" key="1">
    <citation type="journal article" date="2016" name="Nat. Commun.">
        <title>Thousands of microbial genomes shed light on interconnected biogeochemical processes in an aquifer system.</title>
        <authorList>
            <person name="Anantharaman K."/>
            <person name="Brown C.T."/>
            <person name="Hug L.A."/>
            <person name="Sharon I."/>
            <person name="Castelle C.J."/>
            <person name="Probst A.J."/>
            <person name="Thomas B.C."/>
            <person name="Singh A."/>
            <person name="Wilkins M.J."/>
            <person name="Karaoz U."/>
            <person name="Brodie E.L."/>
            <person name="Williams K.H."/>
            <person name="Hubbard S.S."/>
            <person name="Banfield J.F."/>
        </authorList>
    </citation>
    <scope>NUCLEOTIDE SEQUENCE [LARGE SCALE GENOMIC DNA]</scope>
</reference>
<protein>
    <recommendedName>
        <fullName evidence="7">PKD domain-containing protein</fullName>
    </recommendedName>
</protein>
<keyword evidence="2" id="KW-0812">Transmembrane</keyword>
<evidence type="ECO:0000313" key="5">
    <source>
        <dbReference type="EMBL" id="OGD33912.1"/>
    </source>
</evidence>